<keyword evidence="2" id="KW-0472">Membrane</keyword>
<name>A0A9P4S4B6_9PEZI</name>
<dbReference type="Proteomes" id="UP000799429">
    <property type="component" value="Unassembled WGS sequence"/>
</dbReference>
<feature type="transmembrane region" description="Helical" evidence="2">
    <location>
        <begin position="72"/>
        <end position="94"/>
    </location>
</feature>
<sequence length="504" mass="55235">MLPRAYSHYSGTHAQYDFGFAGNGGNVRSGTTTPTLPSRPHPKPRFNFKFPCWGQRRRNSRDQRKNKKKRRWLCCILLALIVIIILIIVLILTLGRGGAKDDPPTQSAPEASPRPTSDGPTQGSQWLTISGFPPIPTGVSTIARPDPITQKTGCVKPSTMWSCALPKEEHDSISPNDPNQPNFKVEILFQNATARDLGTGSFAPSPPAPNLEDLAFIGNTTDQNVEPFEGEETPFFITLLSPRKETPSRVVRRQEDEEPTSTSNDFNIVTLIPPPSVVVGGVAAPAELLPLPESQPLRLYNRGEPEEHYGFYTYFDRSIFMKNINIRNDTENDFAAIPADQDGGSTIEGAQVRCTWAQTRFLVQIWTNSGDTMPLLGAPSDSSSTPKPTSTFVPSSADAPTANDFDQPGSFPYPVTITLDRHGGDLRSKMLYCYGMDNRSKIIRDLRKFYIETRDFGGELVNPAGGPFSFGDEIPVAIEDGGPGGIDGGNGGCSCQWANWRKSL</sequence>
<evidence type="ECO:0000313" key="4">
    <source>
        <dbReference type="Proteomes" id="UP000799429"/>
    </source>
</evidence>
<feature type="compositionally biased region" description="Low complexity" evidence="1">
    <location>
        <begin position="379"/>
        <end position="396"/>
    </location>
</feature>
<dbReference type="OrthoDB" id="10259622at2759"/>
<evidence type="ECO:0000313" key="3">
    <source>
        <dbReference type="EMBL" id="KAF2835540.1"/>
    </source>
</evidence>
<feature type="compositionally biased region" description="Polar residues" evidence="1">
    <location>
        <begin position="104"/>
        <end position="128"/>
    </location>
</feature>
<gene>
    <name evidence="3" type="ORF">M501DRAFT_941909</name>
</gene>
<feature type="region of interest" description="Disordered" evidence="1">
    <location>
        <begin position="246"/>
        <end position="267"/>
    </location>
</feature>
<reference evidence="3" key="1">
    <citation type="journal article" date="2020" name="Stud. Mycol.">
        <title>101 Dothideomycetes genomes: a test case for predicting lifestyles and emergence of pathogens.</title>
        <authorList>
            <person name="Haridas S."/>
            <person name="Albert R."/>
            <person name="Binder M."/>
            <person name="Bloem J."/>
            <person name="Labutti K."/>
            <person name="Salamov A."/>
            <person name="Andreopoulos B."/>
            <person name="Baker S."/>
            <person name="Barry K."/>
            <person name="Bills G."/>
            <person name="Bluhm B."/>
            <person name="Cannon C."/>
            <person name="Castanera R."/>
            <person name="Culley D."/>
            <person name="Daum C."/>
            <person name="Ezra D."/>
            <person name="Gonzalez J."/>
            <person name="Henrissat B."/>
            <person name="Kuo A."/>
            <person name="Liang C."/>
            <person name="Lipzen A."/>
            <person name="Lutzoni F."/>
            <person name="Magnuson J."/>
            <person name="Mondo S."/>
            <person name="Nolan M."/>
            <person name="Ohm R."/>
            <person name="Pangilinan J."/>
            <person name="Park H.-J."/>
            <person name="Ramirez L."/>
            <person name="Alfaro M."/>
            <person name="Sun H."/>
            <person name="Tritt A."/>
            <person name="Yoshinaga Y."/>
            <person name="Zwiers L.-H."/>
            <person name="Turgeon B."/>
            <person name="Goodwin S."/>
            <person name="Spatafora J."/>
            <person name="Crous P."/>
            <person name="Grigoriev I."/>
        </authorList>
    </citation>
    <scope>NUCLEOTIDE SEQUENCE</scope>
    <source>
        <strain evidence="3">CBS 101060</strain>
    </source>
</reference>
<keyword evidence="2" id="KW-0812">Transmembrane</keyword>
<protein>
    <recommendedName>
        <fullName evidence="5">Glycoprotease family protein</fullName>
    </recommendedName>
</protein>
<proteinExistence type="predicted"/>
<evidence type="ECO:0000256" key="1">
    <source>
        <dbReference type="SAM" id="MobiDB-lite"/>
    </source>
</evidence>
<evidence type="ECO:0008006" key="5">
    <source>
        <dbReference type="Google" id="ProtNLM"/>
    </source>
</evidence>
<keyword evidence="4" id="KW-1185">Reference proteome</keyword>
<accession>A0A9P4S4B6</accession>
<feature type="region of interest" description="Disordered" evidence="1">
    <location>
        <begin position="98"/>
        <end position="130"/>
    </location>
</feature>
<evidence type="ECO:0000256" key="2">
    <source>
        <dbReference type="SAM" id="Phobius"/>
    </source>
</evidence>
<keyword evidence="2" id="KW-1133">Transmembrane helix</keyword>
<comment type="caution">
    <text evidence="3">The sequence shown here is derived from an EMBL/GenBank/DDBJ whole genome shotgun (WGS) entry which is preliminary data.</text>
</comment>
<organism evidence="3 4">
    <name type="scientific">Patellaria atrata CBS 101060</name>
    <dbReference type="NCBI Taxonomy" id="1346257"/>
    <lineage>
        <taxon>Eukaryota</taxon>
        <taxon>Fungi</taxon>
        <taxon>Dikarya</taxon>
        <taxon>Ascomycota</taxon>
        <taxon>Pezizomycotina</taxon>
        <taxon>Dothideomycetes</taxon>
        <taxon>Dothideomycetes incertae sedis</taxon>
        <taxon>Patellariales</taxon>
        <taxon>Patellariaceae</taxon>
        <taxon>Patellaria</taxon>
    </lineage>
</organism>
<dbReference type="AlphaFoldDB" id="A0A9P4S4B6"/>
<feature type="compositionally biased region" description="Basic and acidic residues" evidence="1">
    <location>
        <begin position="246"/>
        <end position="255"/>
    </location>
</feature>
<feature type="region of interest" description="Disordered" evidence="1">
    <location>
        <begin position="375"/>
        <end position="407"/>
    </location>
</feature>
<feature type="region of interest" description="Disordered" evidence="1">
    <location>
        <begin position="27"/>
        <end position="52"/>
    </location>
</feature>
<dbReference type="EMBL" id="MU006108">
    <property type="protein sequence ID" value="KAF2835540.1"/>
    <property type="molecule type" value="Genomic_DNA"/>
</dbReference>